<dbReference type="Gene3D" id="3.10.20.310">
    <property type="entry name" value="membrane protein fhac"/>
    <property type="match status" value="1"/>
</dbReference>
<reference evidence="11" key="1">
    <citation type="submission" date="2023-06" db="EMBL/GenBank/DDBJ databases">
        <authorList>
            <person name="Zhang S."/>
        </authorList>
    </citation>
    <scope>NUCLEOTIDE SEQUENCE</scope>
    <source>
        <strain evidence="11">SG2303</strain>
    </source>
</reference>
<sequence length="242" mass="27289">MWDNHQALRGLANALRLAALAMLLYAGGFWLVHSPLFPVRSIYIQGALKRVTPVQLKYIAEHELAGTFFTLDIDKTRAAFQKLPWVRDAQVRRRWPDALFITVEEHVALARWGENGLIDTNGEWFDAASDQNLPVLIGSAGSEKTLATALPKIQQALSRSGLSAVQVEMSARGAWRVELSNEIRLELGRDDVEARARRFAEYWKGNLAALPYKIEYVDMRYPNGFAVRMPDYKGTPAHKTKP</sequence>
<dbReference type="PROSITE" id="PS51779">
    <property type="entry name" value="POTRA"/>
    <property type="match status" value="1"/>
</dbReference>
<evidence type="ECO:0000256" key="6">
    <source>
        <dbReference type="ARBA" id="ARBA00022989"/>
    </source>
</evidence>
<dbReference type="Pfam" id="PF08478">
    <property type="entry name" value="POTRA_1"/>
    <property type="match status" value="1"/>
</dbReference>
<evidence type="ECO:0000256" key="8">
    <source>
        <dbReference type="ARBA" id="ARBA00023306"/>
    </source>
</evidence>
<dbReference type="RefSeq" id="WP_289829627.1">
    <property type="nucleotide sequence ID" value="NZ_JAUEDK010000012.1"/>
</dbReference>
<keyword evidence="7 9" id="KW-0472">Membrane</keyword>
<evidence type="ECO:0000256" key="5">
    <source>
        <dbReference type="ARBA" id="ARBA00022692"/>
    </source>
</evidence>
<evidence type="ECO:0000259" key="10">
    <source>
        <dbReference type="PROSITE" id="PS51779"/>
    </source>
</evidence>
<dbReference type="PANTHER" id="PTHR35851">
    <property type="entry name" value="CELL DIVISION PROTEIN FTSQ"/>
    <property type="match status" value="1"/>
</dbReference>
<dbReference type="PANTHER" id="PTHR35851:SF1">
    <property type="entry name" value="CELL DIVISION PROTEIN FTSQ"/>
    <property type="match status" value="1"/>
</dbReference>
<feature type="transmembrane region" description="Helical" evidence="9">
    <location>
        <begin position="12"/>
        <end position="32"/>
    </location>
</feature>
<proteinExistence type="inferred from homology"/>
<dbReference type="GO" id="GO:0051301">
    <property type="term" value="P:cell division"/>
    <property type="evidence" value="ECO:0007669"/>
    <property type="project" value="UniProtKB-KW"/>
</dbReference>
<dbReference type="InterPro" id="IPR034746">
    <property type="entry name" value="POTRA"/>
</dbReference>
<organism evidence="11 12">
    <name type="scientific">Crenobacter oryzisoli</name>
    <dbReference type="NCBI Taxonomy" id="3056844"/>
    <lineage>
        <taxon>Bacteria</taxon>
        <taxon>Pseudomonadati</taxon>
        <taxon>Pseudomonadota</taxon>
        <taxon>Betaproteobacteria</taxon>
        <taxon>Neisseriales</taxon>
        <taxon>Neisseriaceae</taxon>
        <taxon>Crenobacter</taxon>
    </lineage>
</organism>
<evidence type="ECO:0000256" key="4">
    <source>
        <dbReference type="ARBA" id="ARBA00022618"/>
    </source>
</evidence>
<comment type="subunit">
    <text evidence="9">Part of a complex composed of FtsB, FtsL and FtsQ.</text>
</comment>
<keyword evidence="4 9" id="KW-0132">Cell division</keyword>
<gene>
    <name evidence="9" type="primary">ftsQ</name>
    <name evidence="11" type="ORF">QU481_09020</name>
</gene>
<accession>A0ABT7XMM2</accession>
<evidence type="ECO:0000313" key="11">
    <source>
        <dbReference type="EMBL" id="MDN0075037.1"/>
    </source>
</evidence>
<name>A0ABT7XMM2_9NEIS</name>
<keyword evidence="8 9" id="KW-0131">Cell cycle</keyword>
<evidence type="ECO:0000256" key="3">
    <source>
        <dbReference type="ARBA" id="ARBA00022519"/>
    </source>
</evidence>
<keyword evidence="12" id="KW-1185">Reference proteome</keyword>
<evidence type="ECO:0000256" key="2">
    <source>
        <dbReference type="ARBA" id="ARBA00022475"/>
    </source>
</evidence>
<dbReference type="Pfam" id="PF03799">
    <property type="entry name" value="FtsQ_DivIB_C"/>
    <property type="match status" value="1"/>
</dbReference>
<feature type="domain" description="POTRA" evidence="10">
    <location>
        <begin position="37"/>
        <end position="106"/>
    </location>
</feature>
<dbReference type="InterPro" id="IPR005548">
    <property type="entry name" value="Cell_div_FtsQ/DivIB_C"/>
</dbReference>
<dbReference type="InterPro" id="IPR013685">
    <property type="entry name" value="POTRA_FtsQ_type"/>
</dbReference>
<evidence type="ECO:0000256" key="9">
    <source>
        <dbReference type="HAMAP-Rule" id="MF_00911"/>
    </source>
</evidence>
<evidence type="ECO:0000256" key="7">
    <source>
        <dbReference type="ARBA" id="ARBA00023136"/>
    </source>
</evidence>
<dbReference type="InterPro" id="IPR026579">
    <property type="entry name" value="FtsQ"/>
</dbReference>
<comment type="similarity">
    <text evidence="9">Belongs to the FtsQ/DivIB family. FtsQ subfamily.</text>
</comment>
<keyword evidence="6 9" id="KW-1133">Transmembrane helix</keyword>
<dbReference type="HAMAP" id="MF_00911">
    <property type="entry name" value="FtsQ_subfam"/>
    <property type="match status" value="1"/>
</dbReference>
<protein>
    <recommendedName>
        <fullName evidence="9">Cell division protein FtsQ</fullName>
    </recommendedName>
</protein>
<keyword evidence="5 9" id="KW-0812">Transmembrane</keyword>
<comment type="function">
    <text evidence="9">Essential cell division protein. May link together the upstream cell division proteins, which are predominantly cytoplasmic, with the downstream cell division proteins, which are predominantly periplasmic. May control correct divisome assembly.</text>
</comment>
<comment type="caution">
    <text evidence="11">The sequence shown here is derived from an EMBL/GenBank/DDBJ whole genome shotgun (WGS) entry which is preliminary data.</text>
</comment>
<evidence type="ECO:0000256" key="1">
    <source>
        <dbReference type="ARBA" id="ARBA00004370"/>
    </source>
</evidence>
<dbReference type="EMBL" id="JAUEDK010000012">
    <property type="protein sequence ID" value="MDN0075037.1"/>
    <property type="molecule type" value="Genomic_DNA"/>
</dbReference>
<comment type="subcellular location">
    <subcellularLocation>
        <location evidence="9">Cell inner membrane</location>
        <topology evidence="9">Single-pass type II membrane protein</topology>
    </subcellularLocation>
    <subcellularLocation>
        <location evidence="1">Membrane</location>
    </subcellularLocation>
    <text evidence="9">Localizes to the division septum.</text>
</comment>
<dbReference type="Proteomes" id="UP001168540">
    <property type="component" value="Unassembled WGS sequence"/>
</dbReference>
<dbReference type="InterPro" id="IPR045335">
    <property type="entry name" value="FtsQ_C_sf"/>
</dbReference>
<dbReference type="Gene3D" id="3.40.50.11690">
    <property type="entry name" value="Cell division protein FtsQ/DivIB"/>
    <property type="match status" value="1"/>
</dbReference>
<keyword evidence="3 9" id="KW-0997">Cell inner membrane</keyword>
<keyword evidence="2 9" id="KW-1003">Cell membrane</keyword>
<evidence type="ECO:0000313" key="12">
    <source>
        <dbReference type="Proteomes" id="UP001168540"/>
    </source>
</evidence>